<gene>
    <name evidence="1" type="ORF">KL86SPO_20448</name>
</gene>
<dbReference type="Pfam" id="PF02596">
    <property type="entry name" value="DUF169"/>
    <property type="match status" value="1"/>
</dbReference>
<evidence type="ECO:0000313" key="1">
    <source>
        <dbReference type="EMBL" id="SCM79198.1"/>
    </source>
</evidence>
<evidence type="ECO:0008006" key="2">
    <source>
        <dbReference type="Google" id="ProtNLM"/>
    </source>
</evidence>
<protein>
    <recommendedName>
        <fullName evidence="2">DUF169 domain-containing protein</fullName>
    </recommendedName>
</protein>
<dbReference type="InterPro" id="IPR003748">
    <property type="entry name" value="DUF169"/>
</dbReference>
<accession>A0A212LNU2</accession>
<sequence>MKSELANRLKLRYSPVAILFTNEKPEKALEFAEQKWGCVAAMLTAATKGRTVVFSRKTFGCLGGGVGLGLGNLYSEFPGGIANFLSTGSGEGYLPGEAYKKTPAIAQSFVDNLPITDIPEQYVVFKPLAEVDESKEKPKVIVFYVNPDQLSAMVVLANYDRAESSVKIPLVAGCQSTCLLPWSEASQEKPSAIVGMLDISARPVIDADLLSFSMPLSLFEEMESNVHGSFLDKEAWRKVAKRL</sequence>
<dbReference type="AlphaFoldDB" id="A0A212LNU2"/>
<dbReference type="EMBL" id="FMJE01000002">
    <property type="protein sequence ID" value="SCM79198.1"/>
    <property type="molecule type" value="Genomic_DNA"/>
</dbReference>
<proteinExistence type="predicted"/>
<organism evidence="1">
    <name type="scientific">uncultured Sporomusa sp</name>
    <dbReference type="NCBI Taxonomy" id="307249"/>
    <lineage>
        <taxon>Bacteria</taxon>
        <taxon>Bacillati</taxon>
        <taxon>Bacillota</taxon>
        <taxon>Negativicutes</taxon>
        <taxon>Selenomonadales</taxon>
        <taxon>Sporomusaceae</taxon>
        <taxon>Sporomusa</taxon>
        <taxon>environmental samples</taxon>
    </lineage>
</organism>
<reference evidence="1" key="1">
    <citation type="submission" date="2016-08" db="EMBL/GenBank/DDBJ databases">
        <authorList>
            <person name="Seilhamer J.J."/>
        </authorList>
    </citation>
    <scope>NUCLEOTIDE SEQUENCE</scope>
    <source>
        <strain evidence="1">86</strain>
    </source>
</reference>
<dbReference type="RefSeq" id="WP_288183440.1">
    <property type="nucleotide sequence ID" value="NZ_LT608335.1"/>
</dbReference>
<name>A0A212LNU2_9FIRM</name>